<feature type="compositionally biased region" description="Basic and acidic residues" evidence="1">
    <location>
        <begin position="83"/>
        <end position="104"/>
    </location>
</feature>
<accession>A0ABR2QKA9</accession>
<comment type="caution">
    <text evidence="2">The sequence shown here is derived from an EMBL/GenBank/DDBJ whole genome shotgun (WGS) entry which is preliminary data.</text>
</comment>
<evidence type="ECO:0000256" key="1">
    <source>
        <dbReference type="SAM" id="MobiDB-lite"/>
    </source>
</evidence>
<evidence type="ECO:0000313" key="3">
    <source>
        <dbReference type="Proteomes" id="UP001396334"/>
    </source>
</evidence>
<protein>
    <submittedName>
        <fullName evidence="2">Uncharacterized protein</fullName>
    </submittedName>
</protein>
<name>A0ABR2QKA9_9ROSI</name>
<reference evidence="2 3" key="1">
    <citation type="journal article" date="2024" name="G3 (Bethesda)">
        <title>Genome assembly of Hibiscus sabdariffa L. provides insights into metabolisms of medicinal natural products.</title>
        <authorList>
            <person name="Kim T."/>
        </authorList>
    </citation>
    <scope>NUCLEOTIDE SEQUENCE [LARGE SCALE GENOMIC DNA]</scope>
    <source>
        <strain evidence="2">TK-2024</strain>
        <tissue evidence="2">Old leaves</tissue>
    </source>
</reference>
<dbReference type="Proteomes" id="UP001396334">
    <property type="component" value="Unassembled WGS sequence"/>
</dbReference>
<gene>
    <name evidence="2" type="ORF">V6N11_081387</name>
</gene>
<proteinExistence type="predicted"/>
<organism evidence="2 3">
    <name type="scientific">Hibiscus sabdariffa</name>
    <name type="common">roselle</name>
    <dbReference type="NCBI Taxonomy" id="183260"/>
    <lineage>
        <taxon>Eukaryota</taxon>
        <taxon>Viridiplantae</taxon>
        <taxon>Streptophyta</taxon>
        <taxon>Embryophyta</taxon>
        <taxon>Tracheophyta</taxon>
        <taxon>Spermatophyta</taxon>
        <taxon>Magnoliopsida</taxon>
        <taxon>eudicotyledons</taxon>
        <taxon>Gunneridae</taxon>
        <taxon>Pentapetalae</taxon>
        <taxon>rosids</taxon>
        <taxon>malvids</taxon>
        <taxon>Malvales</taxon>
        <taxon>Malvaceae</taxon>
        <taxon>Malvoideae</taxon>
        <taxon>Hibiscus</taxon>
    </lineage>
</organism>
<keyword evidence="3" id="KW-1185">Reference proteome</keyword>
<dbReference type="EMBL" id="JBBPBN010000037">
    <property type="protein sequence ID" value="KAK9000906.1"/>
    <property type="molecule type" value="Genomic_DNA"/>
</dbReference>
<evidence type="ECO:0000313" key="2">
    <source>
        <dbReference type="EMBL" id="KAK9000906.1"/>
    </source>
</evidence>
<feature type="region of interest" description="Disordered" evidence="1">
    <location>
        <begin position="59"/>
        <end position="122"/>
    </location>
</feature>
<feature type="compositionally biased region" description="Polar residues" evidence="1">
    <location>
        <begin position="63"/>
        <end position="79"/>
    </location>
</feature>
<sequence>MRMQNQEVALKFLENQVGQISQVLKSRPIGRFPSDTEVAEGATHEQCKAISTRNIKVLEPPNMNKQENTSAAHSKSSVVIDNPAKEDIHVEADEDHTNPTKMEEAETPTEASQLNQPRKDTP</sequence>